<dbReference type="GO" id="GO:0017001">
    <property type="term" value="P:antibiotic catabolic process"/>
    <property type="evidence" value="ECO:0007669"/>
    <property type="project" value="InterPro"/>
</dbReference>
<dbReference type="GO" id="GO:0046677">
    <property type="term" value="P:response to antibiotic"/>
    <property type="evidence" value="ECO:0007669"/>
    <property type="project" value="UniProtKB-KW"/>
</dbReference>
<dbReference type="SMART" id="SM00849">
    <property type="entry name" value="Lactamase_B"/>
    <property type="match status" value="1"/>
</dbReference>
<dbReference type="PANTHER" id="PTHR42951:SF4">
    <property type="entry name" value="ACYL-COENZYME A THIOESTERASE MBLAC2"/>
    <property type="match status" value="1"/>
</dbReference>
<evidence type="ECO:0000256" key="7">
    <source>
        <dbReference type="ARBA" id="ARBA00022723"/>
    </source>
</evidence>
<dbReference type="InterPro" id="IPR050855">
    <property type="entry name" value="NDM-1-like"/>
</dbReference>
<comment type="caution">
    <text evidence="15">The sequence shown here is derived from an EMBL/GenBank/DDBJ whole genome shotgun (WGS) entry which is preliminary data.</text>
</comment>
<keyword evidence="16" id="KW-1185">Reference proteome</keyword>
<comment type="similarity">
    <text evidence="4">Belongs to the metallo-beta-lactamase superfamily. Class-B beta-lactamase family.</text>
</comment>
<evidence type="ECO:0000256" key="1">
    <source>
        <dbReference type="ARBA" id="ARBA00001526"/>
    </source>
</evidence>
<evidence type="ECO:0000256" key="3">
    <source>
        <dbReference type="ARBA" id="ARBA00004418"/>
    </source>
</evidence>
<comment type="cofactor">
    <cofactor evidence="2">
        <name>Zn(2+)</name>
        <dbReference type="ChEBI" id="CHEBI:29105"/>
    </cofactor>
</comment>
<evidence type="ECO:0000256" key="8">
    <source>
        <dbReference type="ARBA" id="ARBA00022729"/>
    </source>
</evidence>
<feature type="domain" description="Metallo-beta-lactamase" evidence="14">
    <location>
        <begin position="58"/>
        <end position="244"/>
    </location>
</feature>
<dbReference type="GO" id="GO:0008800">
    <property type="term" value="F:beta-lactamase activity"/>
    <property type="evidence" value="ECO:0007669"/>
    <property type="project" value="UniProtKB-EC"/>
</dbReference>
<evidence type="ECO:0000313" key="16">
    <source>
        <dbReference type="Proteomes" id="UP000265431"/>
    </source>
</evidence>
<dbReference type="Proteomes" id="UP000265431">
    <property type="component" value="Unassembled WGS sequence"/>
</dbReference>
<evidence type="ECO:0000259" key="14">
    <source>
        <dbReference type="SMART" id="SM00849"/>
    </source>
</evidence>
<evidence type="ECO:0000256" key="11">
    <source>
        <dbReference type="ARBA" id="ARBA00022833"/>
    </source>
</evidence>
<sequence>MTYRTLTKRAAAIVALSLVCAGPAIAHGSHAHTAQSASPTPVETTELGEGIYMLTGRGGNVGVLTGDDGTFVIDSQYADMAPGLLSAIEEIGGETDIRFLLNTHWHGDHTGGNIPMANTGATILAHDEVRTRLSSENTSQLGGDTRITPPADEAVWPLLTYSDEMRVHLNDQTIHVIHLPDAHTDGDSAVYFEEANVLHTGDVMFSGRFPFVDVWSGGTFAGYIKALSTLYDLTDEETRIIPGHGPESTREDIKELRDMMIAAVAAVEEEMSDGASLEAVQAANPLEPWAAEWDWGFINAERFTALIYTDLSS</sequence>
<dbReference type="Gene3D" id="3.60.15.10">
    <property type="entry name" value="Ribonuclease Z/Hydroxyacylglutathione hydrolase-like"/>
    <property type="match status" value="1"/>
</dbReference>
<keyword evidence="11" id="KW-0862">Zinc</keyword>
<organism evidence="15 16">
    <name type="scientific">Henriciella barbarensis</name>
    <dbReference type="NCBI Taxonomy" id="86342"/>
    <lineage>
        <taxon>Bacteria</taxon>
        <taxon>Pseudomonadati</taxon>
        <taxon>Pseudomonadota</taxon>
        <taxon>Alphaproteobacteria</taxon>
        <taxon>Hyphomonadales</taxon>
        <taxon>Hyphomonadaceae</taxon>
        <taxon>Henriciella</taxon>
    </lineage>
</organism>
<dbReference type="OrthoDB" id="420651at2"/>
<accession>A0A399R2G6</accession>
<keyword evidence="12" id="KW-0046">Antibiotic resistance</keyword>
<evidence type="ECO:0000256" key="6">
    <source>
        <dbReference type="ARBA" id="ARBA00012865"/>
    </source>
</evidence>
<evidence type="ECO:0000256" key="12">
    <source>
        <dbReference type="ARBA" id="ARBA00023251"/>
    </source>
</evidence>
<name>A0A399R2G6_9PROT</name>
<dbReference type="EMBL" id="QWGB01000005">
    <property type="protein sequence ID" value="RIJ23729.1"/>
    <property type="molecule type" value="Genomic_DNA"/>
</dbReference>
<dbReference type="InterPro" id="IPR036866">
    <property type="entry name" value="RibonucZ/Hydroxyglut_hydro"/>
</dbReference>
<comment type="subcellular location">
    <subcellularLocation>
        <location evidence="3">Periplasm</location>
    </subcellularLocation>
</comment>
<dbReference type="InterPro" id="IPR001018">
    <property type="entry name" value="Beta-lactamase_class-B_CS"/>
</dbReference>
<dbReference type="RefSeq" id="WP_119378919.1">
    <property type="nucleotide sequence ID" value="NZ_QWGB01000005.1"/>
</dbReference>
<keyword evidence="7" id="KW-0479">Metal-binding</keyword>
<gene>
    <name evidence="15" type="ORF">D1224_05570</name>
</gene>
<keyword evidence="8 13" id="KW-0732">Signal</keyword>
<evidence type="ECO:0000256" key="2">
    <source>
        <dbReference type="ARBA" id="ARBA00001947"/>
    </source>
</evidence>
<proteinExistence type="inferred from homology"/>
<dbReference type="GO" id="GO:0042597">
    <property type="term" value="C:periplasmic space"/>
    <property type="evidence" value="ECO:0007669"/>
    <property type="project" value="UniProtKB-SubCell"/>
</dbReference>
<dbReference type="GO" id="GO:0008270">
    <property type="term" value="F:zinc ion binding"/>
    <property type="evidence" value="ECO:0007669"/>
    <property type="project" value="InterPro"/>
</dbReference>
<evidence type="ECO:0000256" key="9">
    <source>
        <dbReference type="ARBA" id="ARBA00022764"/>
    </source>
</evidence>
<feature type="chain" id="PRO_5017351548" description="beta-lactamase" evidence="13">
    <location>
        <begin position="27"/>
        <end position="313"/>
    </location>
</feature>
<dbReference type="AlphaFoldDB" id="A0A399R2G6"/>
<keyword evidence="10 15" id="KW-0378">Hydrolase</keyword>
<comment type="subunit">
    <text evidence="5">Monomer.</text>
</comment>
<evidence type="ECO:0000313" key="15">
    <source>
        <dbReference type="EMBL" id="RIJ23729.1"/>
    </source>
</evidence>
<comment type="catalytic activity">
    <reaction evidence="1">
        <text>a beta-lactam + H2O = a substituted beta-amino acid</text>
        <dbReference type="Rhea" id="RHEA:20401"/>
        <dbReference type="ChEBI" id="CHEBI:15377"/>
        <dbReference type="ChEBI" id="CHEBI:35627"/>
        <dbReference type="ChEBI" id="CHEBI:140347"/>
        <dbReference type="EC" id="3.5.2.6"/>
    </reaction>
</comment>
<reference evidence="15 16" key="1">
    <citation type="submission" date="2018-08" db="EMBL/GenBank/DDBJ databases">
        <title>Henriciella mobilis sp. nov., isolated from seawater.</title>
        <authorList>
            <person name="Cheng H."/>
            <person name="Wu Y.-H."/>
            <person name="Xu X.-W."/>
            <person name="Guo L.-L."/>
        </authorList>
    </citation>
    <scope>NUCLEOTIDE SEQUENCE [LARGE SCALE GENOMIC DNA]</scope>
    <source>
        <strain evidence="15 16">CCUG66934</strain>
    </source>
</reference>
<dbReference type="InterPro" id="IPR001279">
    <property type="entry name" value="Metallo-B-lactamas"/>
</dbReference>
<evidence type="ECO:0000256" key="10">
    <source>
        <dbReference type="ARBA" id="ARBA00022801"/>
    </source>
</evidence>
<evidence type="ECO:0000256" key="5">
    <source>
        <dbReference type="ARBA" id="ARBA00011245"/>
    </source>
</evidence>
<dbReference type="EC" id="3.5.2.6" evidence="6"/>
<protein>
    <recommendedName>
        <fullName evidence="6">beta-lactamase</fullName>
        <ecNumber evidence="6">3.5.2.6</ecNumber>
    </recommendedName>
</protein>
<dbReference type="PANTHER" id="PTHR42951">
    <property type="entry name" value="METALLO-BETA-LACTAMASE DOMAIN-CONTAINING"/>
    <property type="match status" value="1"/>
</dbReference>
<evidence type="ECO:0000256" key="4">
    <source>
        <dbReference type="ARBA" id="ARBA00005250"/>
    </source>
</evidence>
<keyword evidence="9" id="KW-0574">Periplasm</keyword>
<dbReference type="CDD" id="cd16282">
    <property type="entry name" value="metallo-hydrolase-like_MBL-fold"/>
    <property type="match status" value="1"/>
</dbReference>
<evidence type="ECO:0000256" key="13">
    <source>
        <dbReference type="SAM" id="SignalP"/>
    </source>
</evidence>
<dbReference type="PROSITE" id="PS00743">
    <property type="entry name" value="BETA_LACTAMASE_B_1"/>
    <property type="match status" value="1"/>
</dbReference>
<dbReference type="SUPFAM" id="SSF56281">
    <property type="entry name" value="Metallo-hydrolase/oxidoreductase"/>
    <property type="match status" value="1"/>
</dbReference>
<dbReference type="Pfam" id="PF00753">
    <property type="entry name" value="Lactamase_B"/>
    <property type="match status" value="1"/>
</dbReference>
<feature type="signal peptide" evidence="13">
    <location>
        <begin position="1"/>
        <end position="26"/>
    </location>
</feature>